<gene>
    <name evidence="1" type="ORF">IAC53_00790</name>
</gene>
<organism evidence="1 2">
    <name type="scientific">Candidatus Fimenecus excrementigallinarum</name>
    <dbReference type="NCBI Taxonomy" id="2840816"/>
    <lineage>
        <taxon>Bacteria</taxon>
        <taxon>Bacillati</taxon>
        <taxon>Bacillota</taxon>
        <taxon>Clostridia</taxon>
        <taxon>Candidatus Fimenecus</taxon>
    </lineage>
</organism>
<evidence type="ECO:0000313" key="1">
    <source>
        <dbReference type="EMBL" id="HIU35131.1"/>
    </source>
</evidence>
<reference evidence="1" key="2">
    <citation type="journal article" date="2021" name="PeerJ">
        <title>Extensive microbial diversity within the chicken gut microbiome revealed by metagenomics and culture.</title>
        <authorList>
            <person name="Gilroy R."/>
            <person name="Ravi A."/>
            <person name="Getino M."/>
            <person name="Pursley I."/>
            <person name="Horton D.L."/>
            <person name="Alikhan N.F."/>
            <person name="Baker D."/>
            <person name="Gharbi K."/>
            <person name="Hall N."/>
            <person name="Watson M."/>
            <person name="Adriaenssens E.M."/>
            <person name="Foster-Nyarko E."/>
            <person name="Jarju S."/>
            <person name="Secka A."/>
            <person name="Antonio M."/>
            <person name="Oren A."/>
            <person name="Chaudhuri R.R."/>
            <person name="La Ragione R."/>
            <person name="Hildebrand F."/>
            <person name="Pallen M.J."/>
        </authorList>
    </citation>
    <scope>NUCLEOTIDE SEQUENCE</scope>
    <source>
        <strain evidence="1">ChiGjej1B1-19959</strain>
    </source>
</reference>
<dbReference type="Proteomes" id="UP000824071">
    <property type="component" value="Unassembled WGS sequence"/>
</dbReference>
<dbReference type="InterPro" id="IPR021243">
    <property type="entry name" value="DUF2804"/>
</dbReference>
<dbReference type="Pfam" id="PF10974">
    <property type="entry name" value="DUF2804"/>
    <property type="match status" value="1"/>
</dbReference>
<evidence type="ECO:0000313" key="2">
    <source>
        <dbReference type="Proteomes" id="UP000824071"/>
    </source>
</evidence>
<dbReference type="EMBL" id="DVMW01000008">
    <property type="protein sequence ID" value="HIU35131.1"/>
    <property type="molecule type" value="Genomic_DNA"/>
</dbReference>
<proteinExistence type="predicted"/>
<name>A0A9D1IEE7_9FIRM</name>
<accession>A0A9D1IEE7</accession>
<dbReference type="AlphaFoldDB" id="A0A9D1IEE7"/>
<reference evidence="1" key="1">
    <citation type="submission" date="2020-10" db="EMBL/GenBank/DDBJ databases">
        <authorList>
            <person name="Gilroy R."/>
        </authorList>
    </citation>
    <scope>NUCLEOTIDE SEQUENCE</scope>
    <source>
        <strain evidence="1">ChiGjej1B1-19959</strain>
    </source>
</reference>
<dbReference type="PANTHER" id="PTHR35868:SF3">
    <property type="entry name" value="DUF2804 DOMAIN-CONTAINING PROTEIN"/>
    <property type="match status" value="1"/>
</dbReference>
<dbReference type="PANTHER" id="PTHR35868">
    <property type="entry name" value="DUF2804 DOMAIN-CONTAINING PROTEIN-RELATED"/>
    <property type="match status" value="1"/>
</dbReference>
<comment type="caution">
    <text evidence="1">The sequence shown here is derived from an EMBL/GenBank/DDBJ whole genome shotgun (WGS) entry which is preliminary data.</text>
</comment>
<sequence>MQHEITKRTPLLDENGNLSEPGYCVHNLYDYDRRAVRANPLRIKEWDFYQISDKRYTIQMTIASISYGGMAGVTLFDRQTGERHECTALSLLTFDKYHLPSNTEVPHKIVVERPHFHMSFDVTERHRILKLRGRNRKGGDFKVDVVYDVMPGLQSLVMAVPFRQKGHFYLNQKINCMPAHVQVRLGKRVITFDPETSFGLLDWGRGVWPFAQSWYWGNGSSYLPDGRIFGFEIGWGFGSMDAASENTLFLDGVAHKIDQVYLQKDPKDYMRPWVFSSNDGRFEMTMTPEFDNYTNLRFFGVGNRCHQVFGKWNGSVVLDDGTKLDIRDMTAFCEFSDNHW</sequence>
<protein>
    <submittedName>
        <fullName evidence="1">DUF2804 domain-containing protein</fullName>
    </submittedName>
</protein>